<dbReference type="EMBL" id="JASGBH010000004">
    <property type="protein sequence ID" value="MDI9233581.1"/>
    <property type="molecule type" value="Genomic_DNA"/>
</dbReference>
<dbReference type="RefSeq" id="WP_283223981.1">
    <property type="nucleotide sequence ID" value="NZ_JASGBH010000004.1"/>
</dbReference>
<dbReference type="InterPro" id="IPR036388">
    <property type="entry name" value="WH-like_DNA-bd_sf"/>
</dbReference>
<name>A0ABT6X688_9BURK</name>
<keyword evidence="7" id="KW-1185">Reference proteome</keyword>
<proteinExistence type="predicted"/>
<evidence type="ECO:0000256" key="4">
    <source>
        <dbReference type="ARBA" id="ARBA00023163"/>
    </source>
</evidence>
<keyword evidence="4" id="KW-0804">Transcription</keyword>
<evidence type="ECO:0000313" key="6">
    <source>
        <dbReference type="EMBL" id="MDI9233581.1"/>
    </source>
</evidence>
<dbReference type="Gene3D" id="1.10.10.10">
    <property type="entry name" value="Winged helix-like DNA-binding domain superfamily/Winged helix DNA-binding domain"/>
    <property type="match status" value="1"/>
</dbReference>
<organism evidence="6 7">
    <name type="scientific">Limnohabitans lacus</name>
    <dbReference type="NCBI Taxonomy" id="3045173"/>
    <lineage>
        <taxon>Bacteria</taxon>
        <taxon>Pseudomonadati</taxon>
        <taxon>Pseudomonadota</taxon>
        <taxon>Betaproteobacteria</taxon>
        <taxon>Burkholderiales</taxon>
        <taxon>Comamonadaceae</taxon>
        <taxon>Limnohabitans</taxon>
    </lineage>
</organism>
<keyword evidence="1" id="KW-0678">Repressor</keyword>
<keyword evidence="2" id="KW-0805">Transcription regulation</keyword>
<dbReference type="PROSITE" id="PS51000">
    <property type="entry name" value="HTH_DEOR_2"/>
    <property type="match status" value="1"/>
</dbReference>
<dbReference type="SMART" id="SM00420">
    <property type="entry name" value="HTH_DEOR"/>
    <property type="match status" value="1"/>
</dbReference>
<evidence type="ECO:0000259" key="5">
    <source>
        <dbReference type="PROSITE" id="PS51000"/>
    </source>
</evidence>
<evidence type="ECO:0000256" key="3">
    <source>
        <dbReference type="ARBA" id="ARBA00023125"/>
    </source>
</evidence>
<dbReference type="SUPFAM" id="SSF100950">
    <property type="entry name" value="NagB/RpiA/CoA transferase-like"/>
    <property type="match status" value="1"/>
</dbReference>
<gene>
    <name evidence="6" type="ORF">QLQ16_07000</name>
</gene>
<protein>
    <submittedName>
        <fullName evidence="6">DeoR/GlpR family DNA-binding transcription regulator</fullName>
    </submittedName>
</protein>
<accession>A0ABT6X688</accession>
<keyword evidence="3 6" id="KW-0238">DNA-binding</keyword>
<feature type="domain" description="HTH deoR-type" evidence="5">
    <location>
        <begin position="3"/>
        <end position="58"/>
    </location>
</feature>
<dbReference type="InterPro" id="IPR014036">
    <property type="entry name" value="DeoR-like_C"/>
</dbReference>
<dbReference type="InterPro" id="IPR050313">
    <property type="entry name" value="Carb_Metab_HTH_regulators"/>
</dbReference>
<dbReference type="PANTHER" id="PTHR30363">
    <property type="entry name" value="HTH-TYPE TRANSCRIPTIONAL REGULATOR SRLR-RELATED"/>
    <property type="match status" value="1"/>
</dbReference>
<dbReference type="InterPro" id="IPR037171">
    <property type="entry name" value="NagB/RpiA_transferase-like"/>
</dbReference>
<dbReference type="Gene3D" id="3.30.750.70">
    <property type="entry name" value="4-hydroxybutyrate coenzyme like domains"/>
    <property type="match status" value="1"/>
</dbReference>
<reference evidence="6" key="1">
    <citation type="submission" date="2023-05" db="EMBL/GenBank/DDBJ databases">
        <title>Limnohabitans sp. strain HM2-2 Genome sequencing and assembly.</title>
        <authorList>
            <person name="Jung Y."/>
        </authorList>
    </citation>
    <scope>NUCLEOTIDE SEQUENCE</scope>
    <source>
        <strain evidence="6">HM2-2</strain>
    </source>
</reference>
<dbReference type="PRINTS" id="PR00037">
    <property type="entry name" value="HTHLACR"/>
</dbReference>
<dbReference type="GO" id="GO:0003677">
    <property type="term" value="F:DNA binding"/>
    <property type="evidence" value="ECO:0007669"/>
    <property type="project" value="UniProtKB-KW"/>
</dbReference>
<evidence type="ECO:0000256" key="2">
    <source>
        <dbReference type="ARBA" id="ARBA00023015"/>
    </source>
</evidence>
<evidence type="ECO:0000256" key="1">
    <source>
        <dbReference type="ARBA" id="ARBA00022491"/>
    </source>
</evidence>
<dbReference type="PANTHER" id="PTHR30363:SF4">
    <property type="entry name" value="GLYCEROL-3-PHOSPHATE REGULON REPRESSOR"/>
    <property type="match status" value="1"/>
</dbReference>
<evidence type="ECO:0000313" key="7">
    <source>
        <dbReference type="Proteomes" id="UP001431902"/>
    </source>
</evidence>
<sequence>MALNPRQLAILQAVRDQGSVKTEELAEEFGITLQTARRDIQRLTEASQLERFHGGVRAVDSSTRNTTYVERQRTQSEAKQDIARQVAAAIPHGASLFMNIGTTVEAVASELLHHRDLRVVTNNLHVARILAANPQCEVVVAGGTVRSEDLGVVGEAALNFIRQFKVDIGLIGISGIDADGTLRDYDMREVMVARAIVAQSRQVWLVADHSKFDRPAMIEMAPLKVVHTLFTDIAPAPAQQRLMADLGVRCVVAQAPVQD</sequence>
<dbReference type="InterPro" id="IPR036390">
    <property type="entry name" value="WH_DNA-bd_sf"/>
</dbReference>
<dbReference type="Proteomes" id="UP001431902">
    <property type="component" value="Unassembled WGS sequence"/>
</dbReference>
<dbReference type="SUPFAM" id="SSF46785">
    <property type="entry name" value="Winged helix' DNA-binding domain"/>
    <property type="match status" value="1"/>
</dbReference>
<dbReference type="Pfam" id="PF00455">
    <property type="entry name" value="DeoRC"/>
    <property type="match status" value="1"/>
</dbReference>
<dbReference type="Pfam" id="PF08220">
    <property type="entry name" value="HTH_DeoR"/>
    <property type="match status" value="1"/>
</dbReference>
<dbReference type="InterPro" id="IPR018356">
    <property type="entry name" value="Tscrpt_reg_HTH_DeoR_CS"/>
</dbReference>
<dbReference type="PROSITE" id="PS00894">
    <property type="entry name" value="HTH_DEOR_1"/>
    <property type="match status" value="1"/>
</dbReference>
<dbReference type="SMART" id="SM01134">
    <property type="entry name" value="DeoRC"/>
    <property type="match status" value="1"/>
</dbReference>
<dbReference type="InterPro" id="IPR001034">
    <property type="entry name" value="DeoR_HTH"/>
</dbReference>
<comment type="caution">
    <text evidence="6">The sequence shown here is derived from an EMBL/GenBank/DDBJ whole genome shotgun (WGS) entry which is preliminary data.</text>
</comment>